<evidence type="ECO:0000313" key="2">
    <source>
        <dbReference type="Proteomes" id="UP000075683"/>
    </source>
</evidence>
<comment type="caution">
    <text evidence="1">The sequence shown here is derived from an EMBL/GenBank/DDBJ whole genome shotgun (WGS) entry which is preliminary data.</text>
</comment>
<dbReference type="STRING" id="301148.B4135_1138"/>
<reference evidence="1 2" key="1">
    <citation type="submission" date="2016-01" db="EMBL/GenBank/DDBJ databases">
        <title>Draft Genome Sequences of Seven Thermophilic Sporeformers Isolated from Foods.</title>
        <authorList>
            <person name="Berendsen E.M."/>
            <person name="Wells-Bennik M.H."/>
            <person name="Krawcyk A.O."/>
            <person name="De Jong A."/>
            <person name="Holsappel S."/>
            <person name="Eijlander R.T."/>
            <person name="Kuipers O.P."/>
        </authorList>
    </citation>
    <scope>NUCLEOTIDE SEQUENCE [LARGE SCALE GENOMIC DNA]</scope>
    <source>
        <strain evidence="1 2">B4135</strain>
    </source>
</reference>
<evidence type="ECO:0000313" key="1">
    <source>
        <dbReference type="EMBL" id="KYD22655.1"/>
    </source>
</evidence>
<proteinExistence type="predicted"/>
<gene>
    <name evidence="1" type="ORF">B4135_1138</name>
</gene>
<organism evidence="1 2">
    <name type="scientific">Caldibacillus debilis</name>
    <dbReference type="NCBI Taxonomy" id="301148"/>
    <lineage>
        <taxon>Bacteria</taxon>
        <taxon>Bacillati</taxon>
        <taxon>Bacillota</taxon>
        <taxon>Bacilli</taxon>
        <taxon>Bacillales</taxon>
        <taxon>Bacillaceae</taxon>
        <taxon>Caldibacillus</taxon>
    </lineage>
</organism>
<accession>A0A150MEE1</accession>
<dbReference type="AlphaFoldDB" id="A0A150MEE1"/>
<protein>
    <submittedName>
        <fullName evidence="1">Uncharacterized protein</fullName>
    </submittedName>
</protein>
<name>A0A150MEE1_9BACI</name>
<dbReference type="EMBL" id="LQYT01000009">
    <property type="protein sequence ID" value="KYD22655.1"/>
    <property type="molecule type" value="Genomic_DNA"/>
</dbReference>
<sequence length="43" mass="5178">MERIASLAFPAHGFSRFANMISRNHSFHFTKFYEYNRIRLILS</sequence>
<dbReference type="Proteomes" id="UP000075683">
    <property type="component" value="Unassembled WGS sequence"/>
</dbReference>